<accession>A0A4Y2KGV2</accession>
<sequence length="119" mass="14677">MHNKNKESIWKNFVYELRFFNEWVNGVKADNFEKLNDLIISDQIKRKVYQEVKYHFIDDWSNLNSPDDLVEKLDDYETLMSTFRSKRPRKEWHYDKQNSLKDDPAFTTNERKKVVRYYT</sequence>
<evidence type="ECO:0000313" key="2">
    <source>
        <dbReference type="Proteomes" id="UP000499080"/>
    </source>
</evidence>
<reference evidence="1 2" key="1">
    <citation type="journal article" date="2019" name="Sci. Rep.">
        <title>Orb-weaving spider Araneus ventricosus genome elucidates the spidroin gene catalogue.</title>
        <authorList>
            <person name="Kono N."/>
            <person name="Nakamura H."/>
            <person name="Ohtoshi R."/>
            <person name="Moran D.A.P."/>
            <person name="Shinohara A."/>
            <person name="Yoshida Y."/>
            <person name="Fujiwara M."/>
            <person name="Mori M."/>
            <person name="Tomita M."/>
            <person name="Arakawa K."/>
        </authorList>
    </citation>
    <scope>NUCLEOTIDE SEQUENCE [LARGE SCALE GENOMIC DNA]</scope>
</reference>
<name>A0A4Y2KGV2_ARAVE</name>
<gene>
    <name evidence="1" type="ORF">AVEN_204858_1</name>
</gene>
<dbReference type="EMBL" id="BGPR01114500">
    <property type="protein sequence ID" value="GBN01150.1"/>
    <property type="molecule type" value="Genomic_DNA"/>
</dbReference>
<dbReference type="AlphaFoldDB" id="A0A4Y2KGV2"/>
<protein>
    <submittedName>
        <fullName evidence="1">Uncharacterized protein</fullName>
    </submittedName>
</protein>
<dbReference type="Proteomes" id="UP000499080">
    <property type="component" value="Unassembled WGS sequence"/>
</dbReference>
<organism evidence="1 2">
    <name type="scientific">Araneus ventricosus</name>
    <name type="common">Orbweaver spider</name>
    <name type="synonym">Epeira ventricosa</name>
    <dbReference type="NCBI Taxonomy" id="182803"/>
    <lineage>
        <taxon>Eukaryota</taxon>
        <taxon>Metazoa</taxon>
        <taxon>Ecdysozoa</taxon>
        <taxon>Arthropoda</taxon>
        <taxon>Chelicerata</taxon>
        <taxon>Arachnida</taxon>
        <taxon>Araneae</taxon>
        <taxon>Araneomorphae</taxon>
        <taxon>Entelegynae</taxon>
        <taxon>Araneoidea</taxon>
        <taxon>Araneidae</taxon>
        <taxon>Araneus</taxon>
    </lineage>
</organism>
<proteinExistence type="predicted"/>
<keyword evidence="2" id="KW-1185">Reference proteome</keyword>
<evidence type="ECO:0000313" key="1">
    <source>
        <dbReference type="EMBL" id="GBN01150.1"/>
    </source>
</evidence>
<comment type="caution">
    <text evidence="1">The sequence shown here is derived from an EMBL/GenBank/DDBJ whole genome shotgun (WGS) entry which is preliminary data.</text>
</comment>
<dbReference type="OrthoDB" id="6469198at2759"/>